<keyword evidence="4" id="KW-1185">Reference proteome</keyword>
<proteinExistence type="predicted"/>
<evidence type="ECO:0000256" key="2">
    <source>
        <dbReference type="SAM" id="Phobius"/>
    </source>
</evidence>
<dbReference type="OrthoDB" id="5458366at2"/>
<keyword evidence="2" id="KW-1133">Transmembrane helix</keyword>
<feature type="transmembrane region" description="Helical" evidence="2">
    <location>
        <begin position="6"/>
        <end position="23"/>
    </location>
</feature>
<sequence>MALENVFLPAWISFLTGLALFFTRRWIADVARSLDSLDERLRELEKSQADCRLEMALGHPTRAEMDRAVERLDNHATRLTILEERDLAA</sequence>
<evidence type="ECO:0000313" key="3">
    <source>
        <dbReference type="EMBL" id="EFL51740.1"/>
    </source>
</evidence>
<feature type="coiled-coil region" evidence="1">
    <location>
        <begin position="27"/>
        <end position="85"/>
    </location>
</feature>
<name>E1JVE6_SOLFR</name>
<keyword evidence="2" id="KW-0812">Transmembrane</keyword>
<gene>
    <name evidence="3" type="ORF">DesfrDRAFT_1595</name>
</gene>
<accession>E1JVE6</accession>
<dbReference type="EMBL" id="AECZ01000008">
    <property type="protein sequence ID" value="EFL51740.1"/>
    <property type="molecule type" value="Genomic_DNA"/>
</dbReference>
<evidence type="ECO:0000256" key="1">
    <source>
        <dbReference type="SAM" id="Coils"/>
    </source>
</evidence>
<dbReference type="AlphaFoldDB" id="E1JVE6"/>
<dbReference type="RefSeq" id="WP_005992763.1">
    <property type="nucleotide sequence ID" value="NZ_AECZ01000008.1"/>
</dbReference>
<comment type="caution">
    <text evidence="3">The sequence shown here is derived from an EMBL/GenBank/DDBJ whole genome shotgun (WGS) entry which is preliminary data.</text>
</comment>
<keyword evidence="2" id="KW-0472">Membrane</keyword>
<protein>
    <submittedName>
        <fullName evidence="3">Uncharacterized protein</fullName>
    </submittedName>
</protein>
<keyword evidence="1" id="KW-0175">Coiled coil</keyword>
<dbReference type="Proteomes" id="UP000006250">
    <property type="component" value="Unassembled WGS sequence"/>
</dbReference>
<reference evidence="3 4" key="1">
    <citation type="submission" date="2010-08" db="EMBL/GenBank/DDBJ databases">
        <title>The draft genome of Desulfovibrio fructosovorans JJ.</title>
        <authorList>
            <consortium name="US DOE Joint Genome Institute (JGI-PGF)"/>
            <person name="Lucas S."/>
            <person name="Copeland A."/>
            <person name="Lapidus A."/>
            <person name="Cheng J.-F."/>
            <person name="Bruce D."/>
            <person name="Goodwin L."/>
            <person name="Pitluck S."/>
            <person name="Land M.L."/>
            <person name="Hauser L."/>
            <person name="Chang Y.-J."/>
            <person name="Jeffries C."/>
            <person name="Wall J.D."/>
            <person name="Stahl D.A."/>
            <person name="Arkin A.P."/>
            <person name="Dehal P."/>
            <person name="Stolyar S.M."/>
            <person name="Hazen T.C."/>
            <person name="Woyke T.J."/>
        </authorList>
    </citation>
    <scope>NUCLEOTIDE SEQUENCE [LARGE SCALE GENOMIC DNA]</scope>
    <source>
        <strain evidence="3 4">JJ</strain>
    </source>
</reference>
<dbReference type="eggNOG" id="ENOG5032D4W">
    <property type="taxonomic scope" value="Bacteria"/>
</dbReference>
<organism evidence="3 4">
    <name type="scientific">Solidesulfovibrio fructosivorans JJ]</name>
    <dbReference type="NCBI Taxonomy" id="596151"/>
    <lineage>
        <taxon>Bacteria</taxon>
        <taxon>Pseudomonadati</taxon>
        <taxon>Thermodesulfobacteriota</taxon>
        <taxon>Desulfovibrionia</taxon>
        <taxon>Desulfovibrionales</taxon>
        <taxon>Desulfovibrionaceae</taxon>
        <taxon>Solidesulfovibrio</taxon>
    </lineage>
</organism>
<evidence type="ECO:0000313" key="4">
    <source>
        <dbReference type="Proteomes" id="UP000006250"/>
    </source>
</evidence>
<dbReference type="STRING" id="596151.DesfrDRAFT_1595"/>